<dbReference type="GO" id="GO:0004806">
    <property type="term" value="F:triacylglycerol lipase activity"/>
    <property type="evidence" value="ECO:0007669"/>
    <property type="project" value="InterPro"/>
</dbReference>
<protein>
    <submittedName>
        <fullName evidence="8">Triacylglycerol lipase</fullName>
    </submittedName>
</protein>
<sequence length="848" mass="95285">MNAERFVLSLNGSSSRFTATTAARTVLQIGLKTDGRRVTLTVVKRSISIGVRLIVRGLRVVKWLLAPHLVVRLLGRHLIALLILLFVPRIVGLFHPFWRWLLNYHRKMLAHMLSVRLIGPVLRHMGVSVIKEDELLLYSKLKEARSYKDWVPIARQLDEKEGKYIWKNEEVTTDYDVNKIKKNIERLRRARESQDTVGLRDYLRSRLLRNVGGIGSAKLYQYLRHGTRTIIEEYIYEVIKSLRFLSEREIPGMSITDKLHFFTQTRHAYGRSALLLSGGGTLGLYHAGVVKALMEAHVLPRIISGSSVGSLFAAFIGTCTDSELWHLISTGDINFNFFPSEKGSTLRKLKRLFTDGVLMDINILQDCIRSNLGDCTFGEAYERTGRVLNITVSVSSETNQSVLPRLLNHLTAPNVLIWTAACASCAIPYVYGSVELKVKTVDGTIRPYDLKGVKFSDGTLSHDLPMQRIAELFNVNHFIVSQCNPHVVPLIQPFSGPKTGSWFEKLFRYLGNQCAMSVLSLWDLGIIRGWGTARNLLYQQYEGHITFVASVPFREYSLILSNPTKERLQRVTEVSQRNAWPRLSEVQAHCDIEFCLDECVQEMRGALIRESQDETSGRSVFDTSTQIEAAVLPSSNTDRHFERKSSQVLPFGNRISSWTPETFAGYKNADDTHRTSYRIPAAISDNLSNDDDAEGSTPTGTSNSLPRTDEVPMSSPTPSLTALSRVNESRETVPSRRSTMTRSQLTYLESHTSNAFLPRSQRPADLLFLRSMSKSPSLPNMISDPDGHRLCTSSSVSSVSLNSNTPRISEASISNHLDSPRETTVNANLGLPSSMSYTELCTDFYDVP</sequence>
<dbReference type="Pfam" id="PF11815">
    <property type="entry name" value="DUF3336"/>
    <property type="match status" value="1"/>
</dbReference>
<proteinExistence type="evidence at transcript level"/>
<evidence type="ECO:0000256" key="6">
    <source>
        <dbReference type="SAM" id="Phobius"/>
    </source>
</evidence>
<dbReference type="EMBL" id="IACT01006650">
    <property type="protein sequence ID" value="LAC25775.1"/>
    <property type="molecule type" value="mRNA"/>
</dbReference>
<dbReference type="Gene3D" id="3.40.1090.10">
    <property type="entry name" value="Cytosolic phospholipase A2 catalytic domain"/>
    <property type="match status" value="2"/>
</dbReference>
<keyword evidence="6" id="KW-1133">Transmembrane helix</keyword>
<dbReference type="PROSITE" id="PS51635">
    <property type="entry name" value="PNPLA"/>
    <property type="match status" value="1"/>
</dbReference>
<dbReference type="InterPro" id="IPR016035">
    <property type="entry name" value="Acyl_Trfase/lysoPLipase"/>
</dbReference>
<evidence type="ECO:0000256" key="1">
    <source>
        <dbReference type="ARBA" id="ARBA00022801"/>
    </source>
</evidence>
<feature type="compositionally biased region" description="Polar residues" evidence="5">
    <location>
        <begin position="735"/>
        <end position="744"/>
    </location>
</feature>
<dbReference type="InterPro" id="IPR021771">
    <property type="entry name" value="Triacylglycerol_lipase_N"/>
</dbReference>
<feature type="compositionally biased region" description="Polar residues" evidence="5">
    <location>
        <begin position="714"/>
        <end position="726"/>
    </location>
</feature>
<feature type="active site" description="Proton acceptor" evidence="4">
    <location>
        <position position="457"/>
    </location>
</feature>
<dbReference type="PANTHER" id="PTHR14226:SF10">
    <property type="entry name" value="TRIACYLGLYCEROL LIPASE 4-RELATED"/>
    <property type="match status" value="1"/>
</dbReference>
<feature type="active site" description="Nucleophile" evidence="4">
    <location>
        <position position="307"/>
    </location>
</feature>
<evidence type="ECO:0000313" key="8">
    <source>
        <dbReference type="EMBL" id="LAC25775.1"/>
    </source>
</evidence>
<keyword evidence="6" id="KW-0472">Membrane</keyword>
<feature type="short sequence motif" description="GXSXG" evidence="4">
    <location>
        <begin position="305"/>
        <end position="309"/>
    </location>
</feature>
<feature type="short sequence motif" description="GXGXXG" evidence="4">
    <location>
        <begin position="278"/>
        <end position="283"/>
    </location>
</feature>
<keyword evidence="2 4" id="KW-0442">Lipid degradation</keyword>
<evidence type="ECO:0000259" key="7">
    <source>
        <dbReference type="PROSITE" id="PS51635"/>
    </source>
</evidence>
<organism evidence="8">
    <name type="scientific">Hirondellea gigas</name>
    <dbReference type="NCBI Taxonomy" id="1518452"/>
    <lineage>
        <taxon>Eukaryota</taxon>
        <taxon>Metazoa</taxon>
        <taxon>Ecdysozoa</taxon>
        <taxon>Arthropoda</taxon>
        <taxon>Crustacea</taxon>
        <taxon>Multicrustacea</taxon>
        <taxon>Malacostraca</taxon>
        <taxon>Eumalacostraca</taxon>
        <taxon>Peracarida</taxon>
        <taxon>Amphipoda</taxon>
        <taxon>Amphilochidea</taxon>
        <taxon>Lysianassida</taxon>
        <taxon>Lysianassidira</taxon>
        <taxon>Lysianassoidea</taxon>
        <taxon>Lysianassidae</taxon>
        <taxon>Hirondellea</taxon>
    </lineage>
</organism>
<evidence type="ECO:0000256" key="3">
    <source>
        <dbReference type="ARBA" id="ARBA00023098"/>
    </source>
</evidence>
<keyword evidence="3 4" id="KW-0443">Lipid metabolism</keyword>
<dbReference type="SUPFAM" id="SSF52151">
    <property type="entry name" value="FabD/lysophospholipase-like"/>
    <property type="match status" value="1"/>
</dbReference>
<dbReference type="InterPro" id="IPR050301">
    <property type="entry name" value="NTE"/>
</dbReference>
<feature type="region of interest" description="Disordered" evidence="5">
    <location>
        <begin position="681"/>
        <end position="744"/>
    </location>
</feature>
<keyword evidence="6" id="KW-0812">Transmembrane</keyword>
<dbReference type="GO" id="GO:0016042">
    <property type="term" value="P:lipid catabolic process"/>
    <property type="evidence" value="ECO:0007669"/>
    <property type="project" value="UniProtKB-UniRule"/>
</dbReference>
<dbReference type="InterPro" id="IPR002641">
    <property type="entry name" value="PNPLA_dom"/>
</dbReference>
<feature type="compositionally biased region" description="Polar residues" evidence="5">
    <location>
        <begin position="696"/>
        <end position="706"/>
    </location>
</feature>
<dbReference type="PANTHER" id="PTHR14226">
    <property type="entry name" value="NEUROPATHY TARGET ESTERASE/SWISS CHEESE D.MELANOGASTER"/>
    <property type="match status" value="1"/>
</dbReference>
<feature type="domain" description="PNPLA" evidence="7">
    <location>
        <begin position="274"/>
        <end position="470"/>
    </location>
</feature>
<evidence type="ECO:0000256" key="4">
    <source>
        <dbReference type="PROSITE-ProRule" id="PRU01161"/>
    </source>
</evidence>
<dbReference type="AlphaFoldDB" id="A0A6A7G7U7"/>
<evidence type="ECO:0000256" key="2">
    <source>
        <dbReference type="ARBA" id="ARBA00022963"/>
    </source>
</evidence>
<keyword evidence="1 4" id="KW-0378">Hydrolase</keyword>
<evidence type="ECO:0000256" key="5">
    <source>
        <dbReference type="SAM" id="MobiDB-lite"/>
    </source>
</evidence>
<accession>A0A6A7G7U7</accession>
<name>A0A6A7G7U7_9CRUS</name>
<dbReference type="Pfam" id="PF01734">
    <property type="entry name" value="Patatin"/>
    <property type="match status" value="1"/>
</dbReference>
<reference evidence="8" key="1">
    <citation type="submission" date="2017-11" db="EMBL/GenBank/DDBJ databases">
        <title>The sensing device of the deep-sea amphipod.</title>
        <authorList>
            <person name="Kobayashi H."/>
            <person name="Nagahama T."/>
            <person name="Arai W."/>
            <person name="Sasagawa Y."/>
            <person name="Umeda M."/>
            <person name="Hayashi T."/>
            <person name="Nikaido I."/>
            <person name="Watanabe H."/>
            <person name="Oguri K."/>
            <person name="Kitazato H."/>
            <person name="Fujioka K."/>
            <person name="Kido Y."/>
            <person name="Takami H."/>
        </authorList>
    </citation>
    <scope>NUCLEOTIDE SEQUENCE</scope>
    <source>
        <tissue evidence="8">Whole body</tissue>
    </source>
</reference>
<feature type="transmembrane region" description="Helical" evidence="6">
    <location>
        <begin position="78"/>
        <end position="98"/>
    </location>
</feature>
<comment type="caution">
    <text evidence="4">Lacks conserved residue(s) required for the propagation of feature annotation.</text>
</comment>